<comment type="caution">
    <text evidence="3">The sequence shown here is derived from an EMBL/GenBank/DDBJ whole genome shotgun (WGS) entry which is preliminary data.</text>
</comment>
<proteinExistence type="predicted"/>
<evidence type="ECO:0000256" key="2">
    <source>
        <dbReference type="ARBA" id="ARBA00023274"/>
    </source>
</evidence>
<sequence>MVEANCISESPMADQGKQLPQIGTIVKVLRGREQEKYAVIVQIHDERFVSIADGHKRKFDQPKKKNLLHLELFRYVSSEVADSIMETGRVTNAKLRFALNKFLDSGQAEAQEKGE</sequence>
<gene>
    <name evidence="3" type="ORF">ACFFNY_34610</name>
</gene>
<organism evidence="3 4">
    <name type="scientific">Paenibacillus hodogayensis</name>
    <dbReference type="NCBI Taxonomy" id="279208"/>
    <lineage>
        <taxon>Bacteria</taxon>
        <taxon>Bacillati</taxon>
        <taxon>Bacillota</taxon>
        <taxon>Bacilli</taxon>
        <taxon>Bacillales</taxon>
        <taxon>Paenibacillaceae</taxon>
        <taxon>Paenibacillus</taxon>
    </lineage>
</organism>
<evidence type="ECO:0000313" key="3">
    <source>
        <dbReference type="EMBL" id="MFB9756727.1"/>
    </source>
</evidence>
<dbReference type="Proteomes" id="UP001589619">
    <property type="component" value="Unassembled WGS sequence"/>
</dbReference>
<reference evidence="3 4" key="1">
    <citation type="submission" date="2024-09" db="EMBL/GenBank/DDBJ databases">
        <authorList>
            <person name="Sun Q."/>
            <person name="Mori K."/>
        </authorList>
    </citation>
    <scope>NUCLEOTIDE SEQUENCE [LARGE SCALE GENOMIC DNA]</scope>
    <source>
        <strain evidence="3 4">JCM 12520</strain>
    </source>
</reference>
<dbReference type="EMBL" id="JBHMAG010000028">
    <property type="protein sequence ID" value="MFB9756727.1"/>
    <property type="molecule type" value="Genomic_DNA"/>
</dbReference>
<evidence type="ECO:0000313" key="4">
    <source>
        <dbReference type="Proteomes" id="UP001589619"/>
    </source>
</evidence>
<dbReference type="InterPro" id="IPR008991">
    <property type="entry name" value="Translation_prot_SH3-like_sf"/>
</dbReference>
<evidence type="ECO:0000256" key="1">
    <source>
        <dbReference type="ARBA" id="ARBA00022980"/>
    </source>
</evidence>
<dbReference type="SUPFAM" id="SSF50104">
    <property type="entry name" value="Translation proteins SH3-like domain"/>
    <property type="match status" value="1"/>
</dbReference>
<keyword evidence="4" id="KW-1185">Reference proteome</keyword>
<dbReference type="RefSeq" id="WP_344915622.1">
    <property type="nucleotide sequence ID" value="NZ_BAAAYO010000016.1"/>
</dbReference>
<dbReference type="Gene3D" id="2.30.30.30">
    <property type="match status" value="1"/>
</dbReference>
<dbReference type="InterPro" id="IPR014722">
    <property type="entry name" value="Rib_uL2_dom2"/>
</dbReference>
<protein>
    <submittedName>
        <fullName evidence="3">KOW domain-containing RNA-binding protein</fullName>
    </submittedName>
</protein>
<dbReference type="InterPro" id="IPR041985">
    <property type="entry name" value="Ribosomal_eL14_KOW"/>
</dbReference>
<name>A0ABV5W8M6_9BACL</name>
<keyword evidence="1" id="KW-0689">Ribosomal protein</keyword>
<dbReference type="CDD" id="cd06088">
    <property type="entry name" value="KOW_RPL14"/>
    <property type="match status" value="1"/>
</dbReference>
<accession>A0ABV5W8M6</accession>
<keyword evidence="2" id="KW-0687">Ribonucleoprotein</keyword>